<evidence type="ECO:0000259" key="2">
    <source>
        <dbReference type="Pfam" id="PF02627"/>
    </source>
</evidence>
<dbReference type="InterPro" id="IPR003779">
    <property type="entry name" value="CMD-like"/>
</dbReference>
<dbReference type="Gene3D" id="1.20.1290.10">
    <property type="entry name" value="AhpD-like"/>
    <property type="match status" value="1"/>
</dbReference>
<dbReference type="GO" id="GO:0051920">
    <property type="term" value="F:peroxiredoxin activity"/>
    <property type="evidence" value="ECO:0007669"/>
    <property type="project" value="InterPro"/>
</dbReference>
<dbReference type="Proteomes" id="UP000053260">
    <property type="component" value="Unassembled WGS sequence"/>
</dbReference>
<dbReference type="OrthoDB" id="122912at2"/>
<accession>A0A101UQH1</accession>
<feature type="region of interest" description="Disordered" evidence="1">
    <location>
        <begin position="1"/>
        <end position="20"/>
    </location>
</feature>
<dbReference type="InterPro" id="IPR004675">
    <property type="entry name" value="AhpD_core"/>
</dbReference>
<dbReference type="NCBIfam" id="TIGR00778">
    <property type="entry name" value="ahpD_dom"/>
    <property type="match status" value="1"/>
</dbReference>
<protein>
    <submittedName>
        <fullName evidence="3">Alkylhydroperoxidase</fullName>
    </submittedName>
</protein>
<dbReference type="Pfam" id="PF02627">
    <property type="entry name" value="CMD"/>
    <property type="match status" value="1"/>
</dbReference>
<evidence type="ECO:0000313" key="4">
    <source>
        <dbReference type="Proteomes" id="UP000053260"/>
    </source>
</evidence>
<keyword evidence="3" id="KW-0575">Peroxidase</keyword>
<dbReference type="AlphaFoldDB" id="A0A101UQH1"/>
<sequence length="189" mass="20369">MAQTERPLSLPARTEADPDPAVAEALAKAKAQTGMIPNMYARMANVPGLLDAYLGGYNAFRKNSEFTPAEQEIILLTISRVNGCTYCVAAHSAIADMNKVPTEVTDALRDGKPLPDARLDALSTFTAAFVESRGLPTAAQVDAFLAAGYTETDILQILLAVSVKTISNYANHLFHTPVDGMFAHRAWEE</sequence>
<comment type="caution">
    <text evidence="3">The sequence shown here is derived from an EMBL/GenBank/DDBJ whole genome shotgun (WGS) entry which is preliminary data.</text>
</comment>
<dbReference type="RefSeq" id="WP_067034294.1">
    <property type="nucleotide sequence ID" value="NZ_KQ949124.1"/>
</dbReference>
<dbReference type="PANTHER" id="PTHR35446">
    <property type="entry name" value="SI:CH211-175M2.5"/>
    <property type="match status" value="1"/>
</dbReference>
<keyword evidence="4" id="KW-1185">Reference proteome</keyword>
<dbReference type="InterPro" id="IPR029032">
    <property type="entry name" value="AhpD-like"/>
</dbReference>
<name>A0A101UQH1_9ACTN</name>
<gene>
    <name evidence="3" type="ORF">AQJ91_43650</name>
</gene>
<organism evidence="3 4">
    <name type="scientific">Streptomyces dysideae</name>
    <dbReference type="NCBI Taxonomy" id="909626"/>
    <lineage>
        <taxon>Bacteria</taxon>
        <taxon>Bacillati</taxon>
        <taxon>Actinomycetota</taxon>
        <taxon>Actinomycetes</taxon>
        <taxon>Kitasatosporales</taxon>
        <taxon>Streptomycetaceae</taxon>
        <taxon>Streptomyces</taxon>
    </lineage>
</organism>
<reference evidence="3 4" key="1">
    <citation type="submission" date="2015-10" db="EMBL/GenBank/DDBJ databases">
        <title>Draft genome sequence of Streptomyces sp. RV15, isolated from a marine sponge.</title>
        <authorList>
            <person name="Ruckert C."/>
            <person name="Abdelmohsen U.R."/>
            <person name="Winkler A."/>
            <person name="Hentschel U."/>
            <person name="Kalinowski J."/>
            <person name="Kampfer P."/>
            <person name="Glaeser S."/>
        </authorList>
    </citation>
    <scope>NUCLEOTIDE SEQUENCE [LARGE SCALE GENOMIC DNA]</scope>
    <source>
        <strain evidence="3 4">RV15</strain>
    </source>
</reference>
<feature type="domain" description="Carboxymuconolactone decarboxylase-like" evidence="2">
    <location>
        <begin position="49"/>
        <end position="101"/>
    </location>
</feature>
<proteinExistence type="predicted"/>
<dbReference type="SUPFAM" id="SSF69118">
    <property type="entry name" value="AhpD-like"/>
    <property type="match status" value="1"/>
</dbReference>
<evidence type="ECO:0000256" key="1">
    <source>
        <dbReference type="SAM" id="MobiDB-lite"/>
    </source>
</evidence>
<dbReference type="EMBL" id="LMXB01000125">
    <property type="protein sequence ID" value="KUO15024.1"/>
    <property type="molecule type" value="Genomic_DNA"/>
</dbReference>
<dbReference type="PANTHER" id="PTHR35446:SF3">
    <property type="entry name" value="CMD DOMAIN-CONTAINING PROTEIN"/>
    <property type="match status" value="1"/>
</dbReference>
<keyword evidence="3" id="KW-0560">Oxidoreductase</keyword>
<evidence type="ECO:0000313" key="3">
    <source>
        <dbReference type="EMBL" id="KUO15024.1"/>
    </source>
</evidence>
<dbReference type="STRING" id="909626.AQJ91_43650"/>